<dbReference type="GO" id="GO:0008995">
    <property type="term" value="F:ribonuclease E activity"/>
    <property type="evidence" value="ECO:0007669"/>
    <property type="project" value="UniProtKB-EC"/>
</dbReference>
<comment type="cofactor">
    <cofactor evidence="15">
        <name>Mg(2+)</name>
        <dbReference type="ChEBI" id="CHEBI:18420"/>
    </cofactor>
    <text evidence="15">Binds 1 Mg(2+) ion per subunit.</text>
</comment>
<dbReference type="NCBIfam" id="TIGR00757">
    <property type="entry name" value="RNaseEG"/>
    <property type="match status" value="1"/>
</dbReference>
<proteinExistence type="inferred from homology"/>
<evidence type="ECO:0000256" key="2">
    <source>
        <dbReference type="ARBA" id="ARBA00022475"/>
    </source>
</evidence>
<dbReference type="GO" id="GO:0008270">
    <property type="term" value="F:zinc ion binding"/>
    <property type="evidence" value="ECO:0007669"/>
    <property type="project" value="UniProtKB-UniRule"/>
</dbReference>
<feature type="compositionally biased region" description="Basic residues" evidence="16">
    <location>
        <begin position="1259"/>
        <end position="1269"/>
    </location>
</feature>
<dbReference type="InterPro" id="IPR004659">
    <property type="entry name" value="RNase_E/G"/>
</dbReference>
<gene>
    <name evidence="15" type="primary">rne</name>
    <name evidence="18" type="ORF">EC844_103131</name>
</gene>
<comment type="similarity">
    <text evidence="1">Belongs to the RNase E/G family. RNase G subfamily.</text>
</comment>
<keyword evidence="6 15" id="KW-0819">tRNA processing</keyword>
<accession>A0A4R1XX17</accession>
<feature type="region of interest" description="Disordered" evidence="16">
    <location>
        <begin position="937"/>
        <end position="970"/>
    </location>
</feature>
<comment type="similarity">
    <text evidence="15">Belongs to the RNase E/G family. RNase E subfamily.</text>
</comment>
<evidence type="ECO:0000259" key="17">
    <source>
        <dbReference type="PROSITE" id="PS50126"/>
    </source>
</evidence>
<feature type="domain" description="S1 motif" evidence="17">
    <location>
        <begin position="39"/>
        <end position="117"/>
    </location>
</feature>
<dbReference type="InterPro" id="IPR028878">
    <property type="entry name" value="RNase_E"/>
</dbReference>
<dbReference type="GO" id="GO:0019843">
    <property type="term" value="F:rRNA binding"/>
    <property type="evidence" value="ECO:0007669"/>
    <property type="project" value="UniProtKB-KW"/>
</dbReference>
<dbReference type="Pfam" id="PF20833">
    <property type="entry name" value="RNase_E_G_Thio"/>
    <property type="match status" value="1"/>
</dbReference>
<sequence>MKRMLINATHAEEVRVALITGHRLYDFDLENRTREQKKANIYKGHVTRVEPSLEAVFVEYGAGRQGFLSMREIANSYYKADPRQTSNIRELITEGTELLVQVEKEERGNKGAALSTFISLAGRYLVLMPNNPKGGGISRQISGAVRDELKEMLASLNVPRGMSVIVRTAGIGRTQEELQLDLQHLLDLWSQIQTTSNSGPSPMLVHQEAGVVTRAIRDYLRDDVTEILIDNEQAFNEAYNFVKAVMPNQLDKLQTYTLNEPLFAHFGIESQIQTAYEREVKLPAGGSIVIDQTEALVSIDINSAKSTRGHDVEETALSTNLEAAEEIARQLRLRDIGGLVVIDFIDMTKERNQRMVEAKLREATQSDRARIQFGQLSRFGLMEMSRQRLRPSLEEATGYVCPRCHGTGMVRDLRSLSLSIMRKVEEIALKERHGEVQVEVPVEIAAFLLNEKRHTLVYLEQSSSVRVTVLPHPHLETPHYQISYNPEGFAPSSYERIETTRLSEKQLGYASSEWHLEEETPAAAIRPAAAPADKNKAKPATVAATKAAPAEVVARPAVATPSSSPCAWLENLFVQKQASTTDQARTANNAAAAIEQMINNGAVSRGQFGQINPQAASAEQNNAYLSPAHAKAEPRDYAEKTAEKSADKDDRNQRNNKKRSKYKDPRDNAQDQTAQNDDNRLERQDNRQDNRNERQDNRNERQDNRQDNRNERLDSRQDNRNERLDSRNERQDSRQDNRNERLDNRQDNRNERQDNRQDNRNERQDNRQDNRNERQDNRQDNRNERQDNRPEQQKRQPRRPQGNDQSFESTVEGSVPRRERNNQPRPQRPTRQRDQSVLNDQASAAVEVATIIEPSTALTVELVDAPRQNTTTSAMLINIDQQQSEIVALDPVVAPQSQPARKAATQKSAATTVEPTQTAVEANVVADADVVEVQAHVAEQQPVRRASNDPRSRSRQRQAQKTAAKANPATVKINPSQVPTLAQHTVGSLIRHVYGEDCSVLIEQFGLIPTFNRALIKFTDEYAATAAAPVQSQVVVDDAQPVTRDVAVAKAKPEAEPAAVLDLTPPQPSADTRVANDPRERRRLAKMAAEQAFEQAKLAHTQADNAKVEATTAQNAEVAEPEATVVDTAVVADSTSSEAELVAVADSTTVQAVVEAPVAAPVVVESVEAAPAVAPVEAEVPVEAEATVAPVASAPAPVESEIAPTKAVEAKAPSTAAEKAKITKAAAAKAKAQEQQADLALSTPEGDESKDAEADKPVRPRRPRGRPPKKATTPTAE</sequence>
<keyword evidence="5 15" id="KW-0698">rRNA processing</keyword>
<evidence type="ECO:0000256" key="7">
    <source>
        <dbReference type="ARBA" id="ARBA00022722"/>
    </source>
</evidence>
<feature type="compositionally biased region" description="Basic and acidic residues" evidence="16">
    <location>
        <begin position="677"/>
        <end position="794"/>
    </location>
</feature>
<comment type="function">
    <text evidence="15">Endoribonuclease that plays a central role in RNA processing and decay. Required for the maturation of 5S and 16S rRNAs and the majority of tRNAs. Also involved in the degradation of most mRNAs.</text>
</comment>
<evidence type="ECO:0000256" key="10">
    <source>
        <dbReference type="ARBA" id="ARBA00022759"/>
    </source>
</evidence>
<evidence type="ECO:0000256" key="8">
    <source>
        <dbReference type="ARBA" id="ARBA00022723"/>
    </source>
</evidence>
<comment type="subcellular location">
    <subcellularLocation>
        <location evidence="15">Cytoplasm</location>
    </subcellularLocation>
    <subcellularLocation>
        <location evidence="15">Cell inner membrane</location>
        <topology evidence="15">Peripheral membrane protein</topology>
        <orientation evidence="15">Cytoplasmic side</orientation>
    </subcellularLocation>
</comment>
<keyword evidence="9 15" id="KW-0699">rRNA-binding</keyword>
<feature type="compositionally biased region" description="Polar residues" evidence="16">
    <location>
        <begin position="802"/>
        <end position="812"/>
    </location>
</feature>
<dbReference type="SUPFAM" id="SSF50249">
    <property type="entry name" value="Nucleic acid-binding proteins"/>
    <property type="match status" value="1"/>
</dbReference>
<keyword evidence="4 15" id="KW-0997">Cell inner membrane</keyword>
<dbReference type="Gene3D" id="2.40.50.140">
    <property type="entry name" value="Nucleic acid-binding proteins"/>
    <property type="match status" value="1"/>
</dbReference>
<feature type="binding site" evidence="15">
    <location>
        <position position="300"/>
    </location>
    <ligand>
        <name>Mg(2+)</name>
        <dbReference type="ChEBI" id="CHEBI:18420"/>
        <note>catalytic</note>
    </ligand>
</feature>
<dbReference type="OrthoDB" id="9804278at2"/>
<comment type="cofactor">
    <cofactor evidence="15">
        <name>Zn(2+)</name>
        <dbReference type="ChEBI" id="CHEBI:29105"/>
    </cofactor>
    <text evidence="15">Binds 2 Zn(2+) ions per homotetramer.</text>
</comment>
<dbReference type="SMART" id="SM00316">
    <property type="entry name" value="S1"/>
    <property type="match status" value="1"/>
</dbReference>
<dbReference type="PROSITE" id="PS50126">
    <property type="entry name" value="S1"/>
    <property type="match status" value="1"/>
</dbReference>
<keyword evidence="13 15" id="KW-0694">RNA-binding</keyword>
<evidence type="ECO:0000256" key="9">
    <source>
        <dbReference type="ARBA" id="ARBA00022730"/>
    </source>
</evidence>
<keyword evidence="2 15" id="KW-1003">Cell membrane</keyword>
<keyword evidence="12 15" id="KW-0460">Magnesium</keyword>
<evidence type="ECO:0000313" key="18">
    <source>
        <dbReference type="EMBL" id="TCM69184.1"/>
    </source>
</evidence>
<dbReference type="HAMAP" id="MF_00970">
    <property type="entry name" value="RNase_E"/>
    <property type="match status" value="1"/>
</dbReference>
<dbReference type="GO" id="GO:0009898">
    <property type="term" value="C:cytoplasmic side of plasma membrane"/>
    <property type="evidence" value="ECO:0007669"/>
    <property type="project" value="UniProtKB-UniRule"/>
</dbReference>
<evidence type="ECO:0000256" key="6">
    <source>
        <dbReference type="ARBA" id="ARBA00022694"/>
    </source>
</evidence>
<organism evidence="18 19">
    <name type="scientific">Acinetobacter calcoaceticus</name>
    <dbReference type="NCBI Taxonomy" id="471"/>
    <lineage>
        <taxon>Bacteria</taxon>
        <taxon>Pseudomonadati</taxon>
        <taxon>Pseudomonadota</taxon>
        <taxon>Gammaproteobacteria</taxon>
        <taxon>Moraxellales</taxon>
        <taxon>Moraxellaceae</taxon>
        <taxon>Acinetobacter</taxon>
        <taxon>Acinetobacter calcoaceticus/baumannii complex</taxon>
    </lineage>
</organism>
<dbReference type="GO" id="GO:0006402">
    <property type="term" value="P:mRNA catabolic process"/>
    <property type="evidence" value="ECO:0007669"/>
    <property type="project" value="UniProtKB-UniRule"/>
</dbReference>
<feature type="binding site" evidence="15">
    <location>
        <position position="343"/>
    </location>
    <ligand>
        <name>Mg(2+)</name>
        <dbReference type="ChEBI" id="CHEBI:18420"/>
        <note>catalytic</note>
    </ligand>
</feature>
<evidence type="ECO:0000256" key="13">
    <source>
        <dbReference type="ARBA" id="ARBA00022884"/>
    </source>
</evidence>
<evidence type="ECO:0000256" key="5">
    <source>
        <dbReference type="ARBA" id="ARBA00022552"/>
    </source>
</evidence>
<dbReference type="InterPro" id="IPR003029">
    <property type="entry name" value="S1_domain"/>
</dbReference>
<feature type="region of interest" description="Required for zinc-mediated homotetramerization and catalytic activity" evidence="15">
    <location>
        <begin position="401"/>
        <end position="404"/>
    </location>
</feature>
<keyword evidence="3 15" id="KW-0963">Cytoplasm</keyword>
<dbReference type="Pfam" id="PF10150">
    <property type="entry name" value="RNase_E_G"/>
    <property type="match status" value="1"/>
</dbReference>
<dbReference type="Pfam" id="PF00575">
    <property type="entry name" value="S1"/>
    <property type="match status" value="1"/>
</dbReference>
<reference evidence="18 19" key="1">
    <citation type="submission" date="2019-03" db="EMBL/GenBank/DDBJ databases">
        <title>Genomic analyses of the natural microbiome of Caenorhabditis elegans.</title>
        <authorList>
            <person name="Samuel B."/>
        </authorList>
    </citation>
    <scope>NUCLEOTIDE SEQUENCE [LARGE SCALE GENOMIC DNA]</scope>
    <source>
        <strain evidence="18 19">JUb89</strain>
    </source>
</reference>
<evidence type="ECO:0000256" key="4">
    <source>
        <dbReference type="ARBA" id="ARBA00022519"/>
    </source>
</evidence>
<evidence type="ECO:0000256" key="15">
    <source>
        <dbReference type="HAMAP-Rule" id="MF_00970"/>
    </source>
</evidence>
<dbReference type="GO" id="GO:0006364">
    <property type="term" value="P:rRNA processing"/>
    <property type="evidence" value="ECO:0007669"/>
    <property type="project" value="UniProtKB-UniRule"/>
</dbReference>
<evidence type="ECO:0000256" key="14">
    <source>
        <dbReference type="ARBA" id="ARBA00023136"/>
    </source>
</evidence>
<dbReference type="GO" id="GO:0005737">
    <property type="term" value="C:cytoplasm"/>
    <property type="evidence" value="ECO:0007669"/>
    <property type="project" value="UniProtKB-SubCell"/>
</dbReference>
<keyword evidence="8 15" id="KW-0479">Metal-binding</keyword>
<comment type="subunit">
    <text evidence="15">Component of the RNA degradosome, which is a multiprotein complex involved in RNA processing and mRNA degradation. Within the RNA degradosome, RNase E assembles into a homotetramer formed by a dimer of dimers.</text>
</comment>
<feature type="binding site" evidence="15">
    <location>
        <position position="401"/>
    </location>
    <ligand>
        <name>Zn(2+)</name>
        <dbReference type="ChEBI" id="CHEBI:29105"/>
        <note>ligand shared between dimeric partners</note>
    </ligand>
</feature>
<dbReference type="GO" id="GO:0000049">
    <property type="term" value="F:tRNA binding"/>
    <property type="evidence" value="ECO:0007669"/>
    <property type="project" value="UniProtKB-KW"/>
</dbReference>
<dbReference type="InterPro" id="IPR012340">
    <property type="entry name" value="NA-bd_OB-fold"/>
</dbReference>
<evidence type="ECO:0000256" key="3">
    <source>
        <dbReference type="ARBA" id="ARBA00022490"/>
    </source>
</evidence>
<evidence type="ECO:0000256" key="11">
    <source>
        <dbReference type="ARBA" id="ARBA00022801"/>
    </source>
</evidence>
<comment type="caution">
    <text evidence="18">The sequence shown here is derived from an EMBL/GenBank/DDBJ whole genome shotgun (WGS) entry which is preliminary data.</text>
</comment>
<dbReference type="Gene3D" id="3.40.1260.20">
    <property type="entry name" value="Ribonuclease E, catalytic domain"/>
    <property type="match status" value="1"/>
</dbReference>
<keyword evidence="11 15" id="KW-0378">Hydrolase</keyword>
<feature type="compositionally biased region" description="Basic and acidic residues" evidence="16">
    <location>
        <begin position="630"/>
        <end position="653"/>
    </location>
</feature>
<keyword evidence="19" id="KW-1185">Reference proteome</keyword>
<feature type="binding site" evidence="15">
    <location>
        <position position="404"/>
    </location>
    <ligand>
        <name>Zn(2+)</name>
        <dbReference type="ChEBI" id="CHEBI:29105"/>
        <note>ligand shared between dimeric partners</note>
    </ligand>
</feature>
<feature type="compositionally biased region" description="Low complexity" evidence="16">
    <location>
        <begin position="1223"/>
        <end position="1237"/>
    </location>
</feature>
<keyword evidence="15" id="KW-0820">tRNA-binding</keyword>
<dbReference type="GO" id="GO:0008033">
    <property type="term" value="P:tRNA processing"/>
    <property type="evidence" value="ECO:0007669"/>
    <property type="project" value="UniProtKB-UniRule"/>
</dbReference>
<dbReference type="InterPro" id="IPR019307">
    <property type="entry name" value="RNA-bd_AU-1/RNase_E/G"/>
</dbReference>
<protein>
    <recommendedName>
        <fullName evidence="15">Ribonuclease E</fullName>
        <shortName evidence="15">RNase E</shortName>
        <ecNumber evidence="15">3.1.26.12</ecNumber>
    </recommendedName>
</protein>
<name>A0A4R1XX17_ACICA</name>
<dbReference type="EMBL" id="SLVJ01000003">
    <property type="protein sequence ID" value="TCM69184.1"/>
    <property type="molecule type" value="Genomic_DNA"/>
</dbReference>
<keyword evidence="15" id="KW-0862">Zinc</keyword>
<dbReference type="GO" id="GO:0000287">
    <property type="term" value="F:magnesium ion binding"/>
    <property type="evidence" value="ECO:0007669"/>
    <property type="project" value="UniProtKB-UniRule"/>
</dbReference>
<feature type="region of interest" description="Disordered" evidence="16">
    <location>
        <begin position="628"/>
        <end position="839"/>
    </location>
</feature>
<dbReference type="InterPro" id="IPR048583">
    <property type="entry name" value="RNase_E_G_thioredoxin-like"/>
</dbReference>
<dbReference type="CDD" id="cd04453">
    <property type="entry name" value="S1_RNase_E"/>
    <property type="match status" value="1"/>
</dbReference>
<feature type="compositionally biased region" description="Basic and acidic residues" evidence="16">
    <location>
        <begin position="1247"/>
        <end position="1258"/>
    </location>
</feature>
<comment type="catalytic activity">
    <reaction evidence="15">
        <text>Endonucleolytic cleavage of single-stranded RNA in A- and U-rich regions.</text>
        <dbReference type="EC" id="3.1.26.12"/>
    </reaction>
</comment>
<evidence type="ECO:0000256" key="1">
    <source>
        <dbReference type="ARBA" id="ARBA00005663"/>
    </source>
</evidence>
<keyword evidence="7 15" id="KW-0540">Nuclease</keyword>
<dbReference type="PANTHER" id="PTHR30001">
    <property type="entry name" value="RIBONUCLEASE"/>
    <property type="match status" value="1"/>
</dbReference>
<dbReference type="Proteomes" id="UP000294963">
    <property type="component" value="Unassembled WGS sequence"/>
</dbReference>
<dbReference type="PANTHER" id="PTHR30001:SF1">
    <property type="entry name" value="RIBONUCLEASE E_G-LIKE PROTEIN, CHLOROPLASTIC"/>
    <property type="match status" value="1"/>
</dbReference>
<dbReference type="EC" id="3.1.26.12" evidence="15"/>
<evidence type="ECO:0000256" key="16">
    <source>
        <dbReference type="SAM" id="MobiDB-lite"/>
    </source>
</evidence>
<keyword evidence="10 15" id="KW-0255">Endonuclease</keyword>
<evidence type="ECO:0000313" key="19">
    <source>
        <dbReference type="Proteomes" id="UP000294963"/>
    </source>
</evidence>
<keyword evidence="14 15" id="KW-0472">Membrane</keyword>
<feature type="region of interest" description="Disordered" evidence="16">
    <location>
        <begin position="1193"/>
        <end position="1277"/>
    </location>
</feature>
<dbReference type="AlphaFoldDB" id="A0A4R1XX17"/>
<feature type="region of interest" description="Disordered" evidence="16">
    <location>
        <begin position="1053"/>
        <end position="1077"/>
    </location>
</feature>
<evidence type="ECO:0000256" key="12">
    <source>
        <dbReference type="ARBA" id="ARBA00022842"/>
    </source>
</evidence>